<dbReference type="HOGENOM" id="CLU_2205288_0_0_9"/>
<sequence>MFKKYLGVDPLTGKQKETTRRGFKTIKEAKIALSRLEVEIQENGIQSKPKKRKYKEVCDEWFDEVYKHRVKESTFFGILNLYLKNISYLNLVIFSFKISLLIIVKNL</sequence>
<dbReference type="STRING" id="1234679.BN424_1155"/>
<dbReference type="InterPro" id="IPR028259">
    <property type="entry name" value="AP2-like_int_N"/>
</dbReference>
<dbReference type="EMBL" id="HE999757">
    <property type="protein sequence ID" value="CCO10642.1"/>
    <property type="molecule type" value="Genomic_DNA"/>
</dbReference>
<dbReference type="Proteomes" id="UP000000212">
    <property type="component" value="Chromosome"/>
</dbReference>
<reference evidence="3" key="1">
    <citation type="journal article" date="2013" name="Genome Announc.">
        <title>Complete Chromosome Sequence of Carnobacterium maltaromaticum LMA 28.</title>
        <authorList>
            <person name="Cailliez-Grimal C."/>
            <person name="Chaillou S."/>
            <person name="Anba-Mondoloni J."/>
            <person name="Loux V."/>
            <person name="Afzal M.I."/>
            <person name="Rahman A."/>
            <person name="Kergourlay G."/>
            <person name="Champomier-Verges M.C."/>
            <person name="Zagorec M."/>
            <person name="Dalgaard P."/>
            <person name="Leisner J.J."/>
            <person name="Prevost H."/>
            <person name="Revol-Junelles A.M."/>
            <person name="Borges F."/>
        </authorList>
    </citation>
    <scope>NUCLEOTIDE SEQUENCE</scope>
    <source>
        <strain evidence="3">LMA28</strain>
    </source>
</reference>
<proteinExistence type="predicted"/>
<organism evidence="2 3">
    <name type="scientific">Carnobacterium maltaromaticum LMA28</name>
    <dbReference type="NCBI Taxonomy" id="1234679"/>
    <lineage>
        <taxon>Bacteria</taxon>
        <taxon>Bacillati</taxon>
        <taxon>Bacillota</taxon>
        <taxon>Bacilli</taxon>
        <taxon>Lactobacillales</taxon>
        <taxon>Carnobacteriaceae</taxon>
        <taxon>Carnobacterium</taxon>
    </lineage>
</organism>
<evidence type="ECO:0000259" key="1">
    <source>
        <dbReference type="Pfam" id="PF14657"/>
    </source>
</evidence>
<accession>K8E343</accession>
<dbReference type="eggNOG" id="COG0582">
    <property type="taxonomic scope" value="Bacteria"/>
</dbReference>
<dbReference type="KEGG" id="cml:BN424_1155"/>
<dbReference type="AlphaFoldDB" id="K8E343"/>
<evidence type="ECO:0000313" key="2">
    <source>
        <dbReference type="EMBL" id="CCO10642.1"/>
    </source>
</evidence>
<keyword evidence="3" id="KW-1185">Reference proteome</keyword>
<evidence type="ECO:0000313" key="3">
    <source>
        <dbReference type="Proteomes" id="UP000000212"/>
    </source>
</evidence>
<protein>
    <submittedName>
        <fullName evidence="2">PIN family toxin-antitoxin system</fullName>
    </submittedName>
</protein>
<dbReference type="PATRIC" id="fig|1234679.3.peg.1113"/>
<dbReference type="RefSeq" id="WP_015075960.1">
    <property type="nucleotide sequence ID" value="NC_019425.2"/>
</dbReference>
<dbReference type="Pfam" id="PF14657">
    <property type="entry name" value="Arm-DNA-bind_4"/>
    <property type="match status" value="1"/>
</dbReference>
<feature type="domain" description="AP2-like integrase N-terminal" evidence="1">
    <location>
        <begin position="3"/>
        <end position="43"/>
    </location>
</feature>
<gene>
    <name evidence="2" type="ORF">BN424_1155</name>
</gene>
<name>K8E343_CARML</name>